<dbReference type="Proteomes" id="UP000199093">
    <property type="component" value="Unassembled WGS sequence"/>
</dbReference>
<evidence type="ECO:0000256" key="7">
    <source>
        <dbReference type="ARBA" id="ARBA00022777"/>
    </source>
</evidence>
<dbReference type="InterPro" id="IPR003661">
    <property type="entry name" value="HisK_dim/P_dom"/>
</dbReference>
<evidence type="ECO:0000259" key="13">
    <source>
        <dbReference type="PROSITE" id="PS50885"/>
    </source>
</evidence>
<reference evidence="14 15" key="1">
    <citation type="submission" date="2016-10" db="EMBL/GenBank/DDBJ databases">
        <authorList>
            <person name="de Groot N.N."/>
        </authorList>
    </citation>
    <scope>NUCLEOTIDE SEQUENCE [LARGE SCALE GENOMIC DNA]</scope>
    <source>
        <strain evidence="14 15">DSM 26424</strain>
    </source>
</reference>
<keyword evidence="8 11" id="KW-1133">Transmembrane helix</keyword>
<feature type="domain" description="Histidine kinase" evidence="12">
    <location>
        <begin position="251"/>
        <end position="466"/>
    </location>
</feature>
<dbReference type="PANTHER" id="PTHR45436:SF1">
    <property type="entry name" value="SENSOR PROTEIN QSEC"/>
    <property type="match status" value="1"/>
</dbReference>
<accession>A0A1G8KCU7</accession>
<evidence type="ECO:0000256" key="10">
    <source>
        <dbReference type="ARBA" id="ARBA00023136"/>
    </source>
</evidence>
<evidence type="ECO:0000256" key="6">
    <source>
        <dbReference type="ARBA" id="ARBA00022692"/>
    </source>
</evidence>
<dbReference type="AlphaFoldDB" id="A0A1G8KCU7"/>
<dbReference type="Pfam" id="PF00512">
    <property type="entry name" value="HisKA"/>
    <property type="match status" value="1"/>
</dbReference>
<dbReference type="STRING" id="555512.SAMN04487993_1004170"/>
<dbReference type="PROSITE" id="PS50109">
    <property type="entry name" value="HIS_KIN"/>
    <property type="match status" value="1"/>
</dbReference>
<dbReference type="SUPFAM" id="SSF53850">
    <property type="entry name" value="Periplasmic binding protein-like II"/>
    <property type="match status" value="1"/>
</dbReference>
<dbReference type="InterPro" id="IPR003594">
    <property type="entry name" value="HATPase_dom"/>
</dbReference>
<dbReference type="InterPro" id="IPR005467">
    <property type="entry name" value="His_kinase_dom"/>
</dbReference>
<sequence>MSATTTRARRGHSLQRRLLASMTAAFVLLLLLISVLLWNYSRAAANRTYDLLLAGAALSVLERISYTAAGPTVDLPQSAMDILALAADDRVVYRVFSPGYGDLTGTPDLPLPADARASVDPVFYDVRLDEPFRFIYQGRQITSSSGRDWVFVQIGQTQGARRAQLDTLFLYGMAGLGGVSLIGLVFVWLAIRSSLAPLGDIAHTLLARNPRDLSPIEGDPPQEIAALFRAINSFISQLGRSRALTESFIADVAHQTRTSLSALQGQLALAVDADEPERMRGRLGKAEKQAERTMHLTNQLLANAMVIHRSDEAQLEPLDLRRLVRDTLAELLRERRLRAVTISLEDEDLPGGTAPVRGDAISIREALRNLIDNAVRHGGPENTILIELDGTAEVVRLTVSDAGPGIPAADRLRATERFTSINSATAGSGLGLAIVRSVAEGHGARLDLGSADLGGLRARIVFPRLATLLLAGLLLSAAPRGAMADEITIWASTDQVAMAPLISAFAERHAGLDITYREFQTVDLHRAVLEAGAEDMPDLVISSAMDLQVDLVNRGLAHRLRIPEMIQPPGWAKWRSELFGFTFEPAAILYDRRAFSARELPTSHRDLSSFIRDHENDLRGKIGGYDLRRSGIGYLFATQDTIQSVQAQRLTEVLGRAHMRRYCCTADMAVATQRGELAMALNVIGSYALHLGKEFPDIGVHFLDDYNLVMSRTVFVPKGARNPQRAETFVIFLLSQEGQALIESGTALIPLEPVSEPHSPIAGLLASKSGSFLPIRLGPGLLTFLDEIKRREFLRSWDATMIDDYGP</sequence>
<dbReference type="GO" id="GO:0005886">
    <property type="term" value="C:plasma membrane"/>
    <property type="evidence" value="ECO:0007669"/>
    <property type="project" value="TreeGrafter"/>
</dbReference>
<evidence type="ECO:0000256" key="5">
    <source>
        <dbReference type="ARBA" id="ARBA00022679"/>
    </source>
</evidence>
<feature type="transmembrane region" description="Helical" evidence="11">
    <location>
        <begin position="18"/>
        <end position="38"/>
    </location>
</feature>
<dbReference type="Pfam" id="PF08521">
    <property type="entry name" value="2CSK_N"/>
    <property type="match status" value="1"/>
</dbReference>
<evidence type="ECO:0000256" key="9">
    <source>
        <dbReference type="ARBA" id="ARBA00023012"/>
    </source>
</evidence>
<dbReference type="Gene3D" id="3.40.190.10">
    <property type="entry name" value="Periplasmic binding protein-like II"/>
    <property type="match status" value="2"/>
</dbReference>
<dbReference type="CDD" id="cd00075">
    <property type="entry name" value="HATPase"/>
    <property type="match status" value="1"/>
</dbReference>
<dbReference type="SUPFAM" id="SSF47384">
    <property type="entry name" value="Homodimeric domain of signal transducing histidine kinase"/>
    <property type="match status" value="1"/>
</dbReference>
<evidence type="ECO:0000256" key="8">
    <source>
        <dbReference type="ARBA" id="ARBA00022989"/>
    </source>
</evidence>
<dbReference type="InterPro" id="IPR036097">
    <property type="entry name" value="HisK_dim/P_sf"/>
</dbReference>
<keyword evidence="15" id="KW-1185">Reference proteome</keyword>
<dbReference type="CDD" id="cd00082">
    <property type="entry name" value="HisKA"/>
    <property type="match status" value="1"/>
</dbReference>
<name>A0A1G8KCU7_9RHOB</name>
<comment type="catalytic activity">
    <reaction evidence="1">
        <text>ATP + protein L-histidine = ADP + protein N-phospho-L-histidine.</text>
        <dbReference type="EC" id="2.7.13.3"/>
    </reaction>
</comment>
<dbReference type="Gene3D" id="1.10.287.130">
    <property type="match status" value="1"/>
</dbReference>
<protein>
    <recommendedName>
        <fullName evidence="3">histidine kinase</fullName>
        <ecNumber evidence="3">2.7.13.3</ecNumber>
    </recommendedName>
</protein>
<dbReference type="InterPro" id="IPR050428">
    <property type="entry name" value="TCS_sensor_his_kinase"/>
</dbReference>
<dbReference type="InterPro" id="IPR013727">
    <property type="entry name" value="2CSK_N"/>
</dbReference>
<dbReference type="PANTHER" id="PTHR45436">
    <property type="entry name" value="SENSOR HISTIDINE KINASE YKOH"/>
    <property type="match status" value="1"/>
</dbReference>
<keyword evidence="7 14" id="KW-0418">Kinase</keyword>
<evidence type="ECO:0000256" key="4">
    <source>
        <dbReference type="ARBA" id="ARBA00022553"/>
    </source>
</evidence>
<keyword evidence="5" id="KW-0808">Transferase</keyword>
<evidence type="ECO:0000313" key="15">
    <source>
        <dbReference type="Proteomes" id="UP000199093"/>
    </source>
</evidence>
<organism evidence="14 15">
    <name type="scientific">Salipiger marinus</name>
    <dbReference type="NCBI Taxonomy" id="555512"/>
    <lineage>
        <taxon>Bacteria</taxon>
        <taxon>Pseudomonadati</taxon>
        <taxon>Pseudomonadota</taxon>
        <taxon>Alphaproteobacteria</taxon>
        <taxon>Rhodobacterales</taxon>
        <taxon>Roseobacteraceae</taxon>
        <taxon>Salipiger</taxon>
    </lineage>
</organism>
<keyword evidence="10 11" id="KW-0472">Membrane</keyword>
<feature type="domain" description="HAMP" evidence="13">
    <location>
        <begin position="192"/>
        <end position="243"/>
    </location>
</feature>
<dbReference type="SMART" id="SM00388">
    <property type="entry name" value="HisKA"/>
    <property type="match status" value="1"/>
</dbReference>
<dbReference type="PRINTS" id="PR00344">
    <property type="entry name" value="BCTRLSENSOR"/>
</dbReference>
<dbReference type="SMART" id="SM00387">
    <property type="entry name" value="HATPase_c"/>
    <property type="match status" value="1"/>
</dbReference>
<dbReference type="SUPFAM" id="SSF55874">
    <property type="entry name" value="ATPase domain of HSP90 chaperone/DNA topoisomerase II/histidine kinase"/>
    <property type="match status" value="1"/>
</dbReference>
<dbReference type="InterPro" id="IPR006059">
    <property type="entry name" value="SBP"/>
</dbReference>
<dbReference type="InterPro" id="IPR003660">
    <property type="entry name" value="HAMP_dom"/>
</dbReference>
<evidence type="ECO:0000313" key="14">
    <source>
        <dbReference type="EMBL" id="SDI41213.1"/>
    </source>
</evidence>
<dbReference type="Gene3D" id="3.30.565.10">
    <property type="entry name" value="Histidine kinase-like ATPase, C-terminal domain"/>
    <property type="match status" value="1"/>
</dbReference>
<dbReference type="PROSITE" id="PS50885">
    <property type="entry name" value="HAMP"/>
    <property type="match status" value="1"/>
</dbReference>
<dbReference type="InterPro" id="IPR036890">
    <property type="entry name" value="HATPase_C_sf"/>
</dbReference>
<dbReference type="Pfam" id="PF02518">
    <property type="entry name" value="HATPase_c"/>
    <property type="match status" value="1"/>
</dbReference>
<evidence type="ECO:0000256" key="3">
    <source>
        <dbReference type="ARBA" id="ARBA00012438"/>
    </source>
</evidence>
<evidence type="ECO:0000256" key="2">
    <source>
        <dbReference type="ARBA" id="ARBA00004370"/>
    </source>
</evidence>
<dbReference type="OrthoDB" id="8673316at2"/>
<evidence type="ECO:0000256" key="11">
    <source>
        <dbReference type="SAM" id="Phobius"/>
    </source>
</evidence>
<dbReference type="EMBL" id="FNEJ01000004">
    <property type="protein sequence ID" value="SDI41213.1"/>
    <property type="molecule type" value="Genomic_DNA"/>
</dbReference>
<dbReference type="GO" id="GO:0000155">
    <property type="term" value="F:phosphorelay sensor kinase activity"/>
    <property type="evidence" value="ECO:0007669"/>
    <property type="project" value="InterPro"/>
</dbReference>
<keyword evidence="6 11" id="KW-0812">Transmembrane</keyword>
<comment type="subcellular location">
    <subcellularLocation>
        <location evidence="2">Membrane</location>
    </subcellularLocation>
</comment>
<dbReference type="Pfam" id="PF13416">
    <property type="entry name" value="SBP_bac_8"/>
    <property type="match status" value="1"/>
</dbReference>
<feature type="transmembrane region" description="Helical" evidence="11">
    <location>
        <begin position="168"/>
        <end position="191"/>
    </location>
</feature>
<evidence type="ECO:0000259" key="12">
    <source>
        <dbReference type="PROSITE" id="PS50109"/>
    </source>
</evidence>
<evidence type="ECO:0000256" key="1">
    <source>
        <dbReference type="ARBA" id="ARBA00000085"/>
    </source>
</evidence>
<dbReference type="InterPro" id="IPR004358">
    <property type="entry name" value="Sig_transdc_His_kin-like_C"/>
</dbReference>
<gene>
    <name evidence="14" type="ORF">SAMN04487993_1004170</name>
</gene>
<dbReference type="RefSeq" id="WP_089844962.1">
    <property type="nucleotide sequence ID" value="NZ_FNEJ01000004.1"/>
</dbReference>
<keyword evidence="4" id="KW-0597">Phosphoprotein</keyword>
<keyword evidence="9" id="KW-0902">Two-component regulatory system</keyword>
<dbReference type="EC" id="2.7.13.3" evidence="3"/>
<proteinExistence type="predicted"/>